<dbReference type="Proteomes" id="UP001321749">
    <property type="component" value="Unassembled WGS sequence"/>
</dbReference>
<evidence type="ECO:0000256" key="2">
    <source>
        <dbReference type="SAM" id="Phobius"/>
    </source>
</evidence>
<keyword evidence="3" id="KW-0732">Signal</keyword>
<evidence type="ECO:0000259" key="4">
    <source>
        <dbReference type="Pfam" id="PF12708"/>
    </source>
</evidence>
<protein>
    <submittedName>
        <fullName evidence="5">Glucan 1,3-beta-glucosidase</fullName>
    </submittedName>
</protein>
<accession>A0AAV9HFD7</accession>
<feature type="domain" description="Rhamnogalacturonase A/B/Epimerase-like pectate lyase" evidence="4">
    <location>
        <begin position="81"/>
        <end position="300"/>
    </location>
</feature>
<comment type="caution">
    <text evidence="5">The sequence shown here is derived from an EMBL/GenBank/DDBJ whole genome shotgun (WGS) entry which is preliminary data.</text>
</comment>
<keyword evidence="6" id="KW-1185">Reference proteome</keyword>
<organism evidence="5 6">
    <name type="scientific">Cladorrhinum samala</name>
    <dbReference type="NCBI Taxonomy" id="585594"/>
    <lineage>
        <taxon>Eukaryota</taxon>
        <taxon>Fungi</taxon>
        <taxon>Dikarya</taxon>
        <taxon>Ascomycota</taxon>
        <taxon>Pezizomycotina</taxon>
        <taxon>Sordariomycetes</taxon>
        <taxon>Sordariomycetidae</taxon>
        <taxon>Sordariales</taxon>
        <taxon>Podosporaceae</taxon>
        <taxon>Cladorrhinum</taxon>
    </lineage>
</organism>
<keyword evidence="2" id="KW-1133">Transmembrane helix</keyword>
<dbReference type="PANTHER" id="PTHR33928">
    <property type="entry name" value="POLYGALACTURONASE QRT3"/>
    <property type="match status" value="1"/>
</dbReference>
<evidence type="ECO:0000313" key="6">
    <source>
        <dbReference type="Proteomes" id="UP001321749"/>
    </source>
</evidence>
<keyword evidence="2" id="KW-0812">Transmembrane</keyword>
<dbReference type="InterPro" id="IPR012334">
    <property type="entry name" value="Pectin_lyas_fold"/>
</dbReference>
<dbReference type="PANTHER" id="PTHR33928:SF2">
    <property type="entry name" value="PECTATE LYASE SUPERFAMILY PROTEIN DOMAIN-CONTAINING PROTEIN-RELATED"/>
    <property type="match status" value="1"/>
</dbReference>
<dbReference type="FunFam" id="2.160.20.10:FF:000049">
    <property type="entry name" value="Putative exo-beta-1,3-glucanase"/>
    <property type="match status" value="1"/>
</dbReference>
<dbReference type="GO" id="GO:0004650">
    <property type="term" value="F:polygalacturonase activity"/>
    <property type="evidence" value="ECO:0007669"/>
    <property type="project" value="InterPro"/>
</dbReference>
<feature type="region of interest" description="Disordered" evidence="1">
    <location>
        <begin position="39"/>
        <end position="58"/>
    </location>
</feature>
<feature type="chain" id="PRO_5043508022" evidence="3">
    <location>
        <begin position="25"/>
        <end position="834"/>
    </location>
</feature>
<dbReference type="InterPro" id="IPR024535">
    <property type="entry name" value="RHGA/B-epi-like_pectate_lyase"/>
</dbReference>
<keyword evidence="2" id="KW-0472">Membrane</keyword>
<dbReference type="CDD" id="cd23668">
    <property type="entry name" value="GH55_beta13glucanase-like"/>
    <property type="match status" value="1"/>
</dbReference>
<sequence>MRPCNNILSSTVIITAILAPFSSASSSSSSPELPLLLTPRQSSCSQTAGPNPSNPSRWWRSEIAHNGTTSYSSDPTYQYYRTVIQFGADPSGVKDSSQAFNSAITSQNRTANTVTTLPAYIYVSPGTYLISSPVNLLVNTFLVGDAVNPPTLVADPSLGAEPLINGYDTNQGEGSANKNFYVALRNFKMDTTAVPPGTRAKAVNWSVSQGSSFTNVEIVMAPSAQPGGTEHKGVVMEPGGSGGVIADCSFKGGKVGVEVASQQYLLKGLRFEGTEVGVAVKRGYVLTIQGGGIKGARYGVEIEDGVGAVSVVDFEVEGVEAGVNVKGERGSLVLDGFVVKGGDVAVRREGNGEVLLNGSVPEGQTWVMGNANPDGYQAGKMYPIRRPAGLLDNGKYFTKGLPQYEEYDVTQVISVKDDPEHIVYGDNSHDDGPAINEILLKYANCKIVFFPQGIYRTTATIYVPPGSRLVGEVFSIISGDGPLFSSASSPLPVIQVGKPNSSGTAQLTDLLFSVADTLPGAIIVQVNMASPKPGDVGFWNCIIRAGGSVDTLVTPRCSSLTPCKAAFALLHLTKTASAYLEDIWGWVADHGLDPLGSEPMPAQTISVGRGALIETTSPTWLVGTAFEHCTLYQYALRNSSNTYLGSSQTESPYWQGKGTPARAPAPWEVNAGYGDPTFSHCATRGTADDDRCYRAWGMHVSHAKDTVMHGSSLWVFFNKMNDNQWRDPQCAETEGVCQTNMAWVEGAKRLFWYSLSTKSTANMIYDIGKGGGKGVNLVKQSDVSGSWGGVVAAYLMNAGEESGDVGEDSGASALGVKGILTLVLAALYAFWALM</sequence>
<name>A0AAV9HFD7_9PEZI</name>
<evidence type="ECO:0000313" key="5">
    <source>
        <dbReference type="EMBL" id="KAK4459572.1"/>
    </source>
</evidence>
<evidence type="ECO:0000256" key="3">
    <source>
        <dbReference type="SAM" id="SignalP"/>
    </source>
</evidence>
<feature type="transmembrane region" description="Helical" evidence="2">
    <location>
        <begin position="814"/>
        <end position="833"/>
    </location>
</feature>
<dbReference type="SUPFAM" id="SSF51126">
    <property type="entry name" value="Pectin lyase-like"/>
    <property type="match status" value="2"/>
</dbReference>
<dbReference type="Gene3D" id="2.160.20.10">
    <property type="entry name" value="Single-stranded right-handed beta-helix, Pectin lyase-like"/>
    <property type="match status" value="2"/>
</dbReference>
<gene>
    <name evidence="5" type="ORF">QBC42DRAFT_183160</name>
</gene>
<evidence type="ECO:0000256" key="1">
    <source>
        <dbReference type="SAM" id="MobiDB-lite"/>
    </source>
</evidence>
<proteinExistence type="predicted"/>
<reference evidence="5" key="1">
    <citation type="journal article" date="2023" name="Mol. Phylogenet. Evol.">
        <title>Genome-scale phylogeny and comparative genomics of the fungal order Sordariales.</title>
        <authorList>
            <person name="Hensen N."/>
            <person name="Bonometti L."/>
            <person name="Westerberg I."/>
            <person name="Brannstrom I.O."/>
            <person name="Guillou S."/>
            <person name="Cros-Aarteil S."/>
            <person name="Calhoun S."/>
            <person name="Haridas S."/>
            <person name="Kuo A."/>
            <person name="Mondo S."/>
            <person name="Pangilinan J."/>
            <person name="Riley R."/>
            <person name="LaButti K."/>
            <person name="Andreopoulos B."/>
            <person name="Lipzen A."/>
            <person name="Chen C."/>
            <person name="Yan M."/>
            <person name="Daum C."/>
            <person name="Ng V."/>
            <person name="Clum A."/>
            <person name="Steindorff A."/>
            <person name="Ohm R.A."/>
            <person name="Martin F."/>
            <person name="Silar P."/>
            <person name="Natvig D.O."/>
            <person name="Lalanne C."/>
            <person name="Gautier V."/>
            <person name="Ament-Velasquez S.L."/>
            <person name="Kruys A."/>
            <person name="Hutchinson M.I."/>
            <person name="Powell A.J."/>
            <person name="Barry K."/>
            <person name="Miller A.N."/>
            <person name="Grigoriev I.V."/>
            <person name="Debuchy R."/>
            <person name="Gladieux P."/>
            <person name="Hiltunen Thoren M."/>
            <person name="Johannesson H."/>
        </authorList>
    </citation>
    <scope>NUCLEOTIDE SEQUENCE</scope>
    <source>
        <strain evidence="5">PSN324</strain>
    </source>
</reference>
<dbReference type="Pfam" id="PF12708">
    <property type="entry name" value="Pect-lyase_RHGA_epim"/>
    <property type="match status" value="1"/>
</dbReference>
<dbReference type="EMBL" id="MU865033">
    <property type="protein sequence ID" value="KAK4459572.1"/>
    <property type="molecule type" value="Genomic_DNA"/>
</dbReference>
<dbReference type="InterPro" id="IPR011050">
    <property type="entry name" value="Pectin_lyase_fold/virulence"/>
</dbReference>
<dbReference type="InterPro" id="IPR039279">
    <property type="entry name" value="QRT3-like"/>
</dbReference>
<dbReference type="AlphaFoldDB" id="A0AAV9HFD7"/>
<feature type="signal peptide" evidence="3">
    <location>
        <begin position="1"/>
        <end position="24"/>
    </location>
</feature>
<feature type="compositionally biased region" description="Polar residues" evidence="1">
    <location>
        <begin position="39"/>
        <end position="56"/>
    </location>
</feature>
<reference evidence="5" key="2">
    <citation type="submission" date="2023-06" db="EMBL/GenBank/DDBJ databases">
        <authorList>
            <consortium name="Lawrence Berkeley National Laboratory"/>
            <person name="Mondo S.J."/>
            <person name="Hensen N."/>
            <person name="Bonometti L."/>
            <person name="Westerberg I."/>
            <person name="Brannstrom I.O."/>
            <person name="Guillou S."/>
            <person name="Cros-Aarteil S."/>
            <person name="Calhoun S."/>
            <person name="Haridas S."/>
            <person name="Kuo A."/>
            <person name="Pangilinan J."/>
            <person name="Riley R."/>
            <person name="Labutti K."/>
            <person name="Andreopoulos B."/>
            <person name="Lipzen A."/>
            <person name="Chen C."/>
            <person name="Yanf M."/>
            <person name="Daum C."/>
            <person name="Ng V."/>
            <person name="Clum A."/>
            <person name="Steindorff A."/>
            <person name="Ohm R."/>
            <person name="Martin F."/>
            <person name="Silar P."/>
            <person name="Natvig D."/>
            <person name="Lalanne C."/>
            <person name="Gautier V."/>
            <person name="Ament-Velasquez S.L."/>
            <person name="Kruys A."/>
            <person name="Hutchinson M.I."/>
            <person name="Powell A.J."/>
            <person name="Barry K."/>
            <person name="Miller A.N."/>
            <person name="Grigoriev I.V."/>
            <person name="Debuchy R."/>
            <person name="Gladieux P."/>
            <person name="Thoren M.H."/>
            <person name="Johannesson H."/>
        </authorList>
    </citation>
    <scope>NUCLEOTIDE SEQUENCE</scope>
    <source>
        <strain evidence="5">PSN324</strain>
    </source>
</reference>